<name>A0ACC4CGG8_POPAL</name>
<dbReference type="EMBL" id="RCHU02000004">
    <property type="protein sequence ID" value="KAL3597143.1"/>
    <property type="molecule type" value="Genomic_DNA"/>
</dbReference>
<reference evidence="1 2" key="1">
    <citation type="journal article" date="2024" name="Plant Biotechnol. J.">
        <title>Genome and CRISPR/Cas9 system of a widespread forest tree (Populus alba) in the world.</title>
        <authorList>
            <person name="Liu Y.J."/>
            <person name="Jiang P.F."/>
            <person name="Han X.M."/>
            <person name="Li X.Y."/>
            <person name="Wang H.M."/>
            <person name="Wang Y.J."/>
            <person name="Wang X.X."/>
            <person name="Zeng Q.Y."/>
        </authorList>
    </citation>
    <scope>NUCLEOTIDE SEQUENCE [LARGE SCALE GENOMIC DNA]</scope>
    <source>
        <strain evidence="2">cv. PAL-ZL1</strain>
    </source>
</reference>
<protein>
    <submittedName>
        <fullName evidence="1">Uncharacterized protein</fullName>
    </submittedName>
</protein>
<keyword evidence="2" id="KW-1185">Reference proteome</keyword>
<evidence type="ECO:0000313" key="2">
    <source>
        <dbReference type="Proteomes" id="UP000309997"/>
    </source>
</evidence>
<proteinExistence type="predicted"/>
<dbReference type="Proteomes" id="UP000309997">
    <property type="component" value="Unassembled WGS sequence"/>
</dbReference>
<gene>
    <name evidence="1" type="ORF">D5086_008780</name>
</gene>
<evidence type="ECO:0000313" key="1">
    <source>
        <dbReference type="EMBL" id="KAL3597143.1"/>
    </source>
</evidence>
<sequence>MSMMSLRDVSHLPLSYNHQIRNWDEPFEKMCDVSDYGVRDVLGQRIGKKLHVIAYASHMLDGAQCNYLTIKKELFAAVYALEKFKSYLLEFDIGIKDKKGSENHVVDHLSRLRTKDIQTETIRETFLDEQLYVLHSSTRPWIVRKLQLQELEEIWNDAYENARIYKEKTKSLHD</sequence>
<accession>A0ACC4CGG8</accession>
<comment type="caution">
    <text evidence="1">The sequence shown here is derived from an EMBL/GenBank/DDBJ whole genome shotgun (WGS) entry which is preliminary data.</text>
</comment>
<organism evidence="1 2">
    <name type="scientific">Populus alba</name>
    <name type="common">White poplar</name>
    <dbReference type="NCBI Taxonomy" id="43335"/>
    <lineage>
        <taxon>Eukaryota</taxon>
        <taxon>Viridiplantae</taxon>
        <taxon>Streptophyta</taxon>
        <taxon>Embryophyta</taxon>
        <taxon>Tracheophyta</taxon>
        <taxon>Spermatophyta</taxon>
        <taxon>Magnoliopsida</taxon>
        <taxon>eudicotyledons</taxon>
        <taxon>Gunneridae</taxon>
        <taxon>Pentapetalae</taxon>
        <taxon>rosids</taxon>
        <taxon>fabids</taxon>
        <taxon>Malpighiales</taxon>
        <taxon>Salicaceae</taxon>
        <taxon>Saliceae</taxon>
        <taxon>Populus</taxon>
    </lineage>
</organism>